<dbReference type="EMBL" id="JAUCMV010000001">
    <property type="protein sequence ID" value="KAK0422160.1"/>
    <property type="molecule type" value="Genomic_DNA"/>
</dbReference>
<organism evidence="1 2">
    <name type="scientific">Steinernema hermaphroditum</name>
    <dbReference type="NCBI Taxonomy" id="289476"/>
    <lineage>
        <taxon>Eukaryota</taxon>
        <taxon>Metazoa</taxon>
        <taxon>Ecdysozoa</taxon>
        <taxon>Nematoda</taxon>
        <taxon>Chromadorea</taxon>
        <taxon>Rhabditida</taxon>
        <taxon>Tylenchina</taxon>
        <taxon>Panagrolaimomorpha</taxon>
        <taxon>Strongyloidoidea</taxon>
        <taxon>Steinernematidae</taxon>
        <taxon>Steinernema</taxon>
    </lineage>
</organism>
<evidence type="ECO:0000313" key="1">
    <source>
        <dbReference type="EMBL" id="KAK0422160.1"/>
    </source>
</evidence>
<protein>
    <submittedName>
        <fullName evidence="1">Uncharacterized protein</fullName>
    </submittedName>
</protein>
<comment type="caution">
    <text evidence="1">The sequence shown here is derived from an EMBL/GenBank/DDBJ whole genome shotgun (WGS) entry which is preliminary data.</text>
</comment>
<dbReference type="AlphaFoldDB" id="A0AA39IEI4"/>
<dbReference type="Proteomes" id="UP001175271">
    <property type="component" value="Unassembled WGS sequence"/>
</dbReference>
<evidence type="ECO:0000313" key="2">
    <source>
        <dbReference type="Proteomes" id="UP001175271"/>
    </source>
</evidence>
<gene>
    <name evidence="1" type="ORF">QR680_007403</name>
</gene>
<accession>A0AA39IEI4</accession>
<sequence>MIFQVSDKKRLHSQRESSTWREHGNNLIMDDVPNAFIDHLCSVLPSSQLKDVAQLNAPNWARQAVRNMKKRERLDLDIHVFFDANGNVFEDGRFAVIGIEILDGKEVGYLESVEAIKAKDQRFVRFGEVHFHYSPFSRETFATNLEDFVDYVTAHLDKEASLTVQGVKDVKDRAHLLFNLLTKPVFLQFKKLVLITDGDPLYRPIFKFHVDSNPRLNEVHLMPSRNWIHHREDAQLIKRYIKKAGLKKLTVGNDYALDEVTGYLDMWQEDPKFELDLGIRSHAVDGKALSYYVHFLGNDEKNSDWFGRVHPRDENACALVEWADENEDGHAPFWMHFRANKAKMTTKMKSVMERECMNKATCRVCNPDYDSGSESVESDLDCSQ</sequence>
<proteinExistence type="predicted"/>
<keyword evidence="2" id="KW-1185">Reference proteome</keyword>
<reference evidence="1" key="1">
    <citation type="submission" date="2023-06" db="EMBL/GenBank/DDBJ databases">
        <title>Genomic analysis of the entomopathogenic nematode Steinernema hermaphroditum.</title>
        <authorList>
            <person name="Schwarz E.M."/>
            <person name="Heppert J.K."/>
            <person name="Baniya A."/>
            <person name="Schwartz H.T."/>
            <person name="Tan C.-H."/>
            <person name="Antoshechkin I."/>
            <person name="Sternberg P.W."/>
            <person name="Goodrich-Blair H."/>
            <person name="Dillman A.R."/>
        </authorList>
    </citation>
    <scope>NUCLEOTIDE SEQUENCE</scope>
    <source>
        <strain evidence="1">PS9179</strain>
        <tissue evidence="1">Whole animal</tissue>
    </source>
</reference>
<name>A0AA39IEI4_9BILA</name>